<evidence type="ECO:0000313" key="6">
    <source>
        <dbReference type="Proteomes" id="UP000006310"/>
    </source>
</evidence>
<keyword evidence="6" id="KW-1185">Reference proteome</keyword>
<dbReference type="KEGG" id="kng:KNAG_0C06080"/>
<proteinExistence type="inferred from homology"/>
<evidence type="ECO:0000256" key="2">
    <source>
        <dbReference type="ARBA" id="ARBA00010849"/>
    </source>
</evidence>
<reference evidence="6" key="2">
    <citation type="submission" date="2012-08" db="EMBL/GenBank/DDBJ databases">
        <title>Genome sequence of Kazachstania naganishii.</title>
        <authorList>
            <person name="Gordon J.L."/>
            <person name="Armisen D."/>
            <person name="Proux-Wera E."/>
            <person name="OhEigeartaigh S.S."/>
            <person name="Byrne K.P."/>
            <person name="Wolfe K.H."/>
        </authorList>
    </citation>
    <scope>NUCLEOTIDE SEQUENCE [LARGE SCALE GENOMIC DNA]</scope>
    <source>
        <strain evidence="6">ATCC MYA-139 / BCRC 22969 / CBS 8797 / CCRC 22969 / KCTC 17520 / NBRC 10181 / NCYC 3082</strain>
    </source>
</reference>
<evidence type="ECO:0000256" key="3">
    <source>
        <dbReference type="ARBA" id="ARBA00023242"/>
    </source>
</evidence>
<dbReference type="STRING" id="1071383.J7R4C8"/>
<sequence>MSDGDGDSENTRQVGAGTGSQGNEPLLGQSSASLVATVGGSSTRKYLNEEVTPALLRGMRLIAVEQPENPLKRLGEYLIEQSGSK</sequence>
<dbReference type="eggNOG" id="KOG4109">
    <property type="taxonomic scope" value="Eukaryota"/>
</dbReference>
<comment type="similarity">
    <text evidence="2">Belongs to the dpy-30 family.</text>
</comment>
<dbReference type="InterPro" id="IPR007858">
    <property type="entry name" value="Dpy-30_motif"/>
</dbReference>
<organism evidence="5 6">
    <name type="scientific">Huiozyma naganishii (strain ATCC MYA-139 / BCRC 22969 / CBS 8797 / KCTC 17520 / NBRC 10181 / NCYC 3082 / Yp74L-3)</name>
    <name type="common">Yeast</name>
    <name type="synonym">Kazachstania naganishii</name>
    <dbReference type="NCBI Taxonomy" id="1071383"/>
    <lineage>
        <taxon>Eukaryota</taxon>
        <taxon>Fungi</taxon>
        <taxon>Dikarya</taxon>
        <taxon>Ascomycota</taxon>
        <taxon>Saccharomycotina</taxon>
        <taxon>Saccharomycetes</taxon>
        <taxon>Saccharomycetales</taxon>
        <taxon>Saccharomycetaceae</taxon>
        <taxon>Huiozyma</taxon>
    </lineage>
</organism>
<dbReference type="InterPro" id="IPR049629">
    <property type="entry name" value="DPY30_SDC1_DD"/>
</dbReference>
<dbReference type="CDD" id="cd22965">
    <property type="entry name" value="DD_DPY30_SDC1"/>
    <property type="match status" value="1"/>
</dbReference>
<gene>
    <name evidence="5" type="primary">KNAG0C06080</name>
    <name evidence="5" type="ordered locus">KNAG_0C06080</name>
</gene>
<dbReference type="GO" id="GO:0005634">
    <property type="term" value="C:nucleus"/>
    <property type="evidence" value="ECO:0007669"/>
    <property type="project" value="UniProtKB-SubCell"/>
</dbReference>
<name>J7R4C8_HUIN7</name>
<dbReference type="HOGENOM" id="CLU_160845_1_0_1"/>
<dbReference type="AlphaFoldDB" id="J7R4C8"/>
<dbReference type="GeneID" id="34525385"/>
<dbReference type="Gene3D" id="1.20.890.10">
    <property type="entry name" value="cAMP-dependent protein kinase regulatory subunit, dimerization-anchoring domain"/>
    <property type="match status" value="1"/>
</dbReference>
<evidence type="ECO:0000313" key="5">
    <source>
        <dbReference type="EMBL" id="CCK69705.1"/>
    </source>
</evidence>
<evidence type="ECO:0000256" key="4">
    <source>
        <dbReference type="SAM" id="MobiDB-lite"/>
    </source>
</evidence>
<comment type="subcellular location">
    <subcellularLocation>
        <location evidence="1">Nucleus</location>
    </subcellularLocation>
</comment>
<accession>J7R4C8</accession>
<feature type="region of interest" description="Disordered" evidence="4">
    <location>
        <begin position="1"/>
        <end position="33"/>
    </location>
</feature>
<reference evidence="5 6" key="1">
    <citation type="journal article" date="2011" name="Proc. Natl. Acad. Sci. U.S.A.">
        <title>Evolutionary erosion of yeast sex chromosomes by mating-type switching accidents.</title>
        <authorList>
            <person name="Gordon J.L."/>
            <person name="Armisen D."/>
            <person name="Proux-Wera E."/>
            <person name="Oheigeartaigh S.S."/>
            <person name="Byrne K.P."/>
            <person name="Wolfe K.H."/>
        </authorList>
    </citation>
    <scope>NUCLEOTIDE SEQUENCE [LARGE SCALE GENOMIC DNA]</scope>
    <source>
        <strain evidence="6">ATCC MYA-139 / BCRC 22969 / CBS 8797 / CCRC 22969 / KCTC 17520 / NBRC 10181 / NCYC 3082</strain>
    </source>
</reference>
<keyword evidence="3" id="KW-0539">Nucleus</keyword>
<dbReference type="Proteomes" id="UP000006310">
    <property type="component" value="Chromosome 3"/>
</dbReference>
<protein>
    <submittedName>
        <fullName evidence="5">Uncharacterized protein</fullName>
    </submittedName>
</protein>
<evidence type="ECO:0000256" key="1">
    <source>
        <dbReference type="ARBA" id="ARBA00004123"/>
    </source>
</evidence>
<dbReference type="Pfam" id="PF05186">
    <property type="entry name" value="Dpy-30"/>
    <property type="match status" value="1"/>
</dbReference>
<dbReference type="EMBL" id="HE978316">
    <property type="protein sequence ID" value="CCK69705.1"/>
    <property type="molecule type" value="Genomic_DNA"/>
</dbReference>
<dbReference type="OrthoDB" id="417678at2759"/>
<dbReference type="RefSeq" id="XP_022463951.1">
    <property type="nucleotide sequence ID" value="XM_022607346.1"/>
</dbReference>